<comment type="caution">
    <text evidence="7">The sequence shown here is derived from an EMBL/GenBank/DDBJ whole genome shotgun (WGS) entry which is preliminary data.</text>
</comment>
<dbReference type="SMART" id="SM00382">
    <property type="entry name" value="AAA"/>
    <property type="match status" value="1"/>
</dbReference>
<name>S7XSZ8_SPRLO</name>
<dbReference type="GO" id="GO:0005789">
    <property type="term" value="C:endoplasmic reticulum membrane"/>
    <property type="evidence" value="ECO:0007669"/>
    <property type="project" value="TreeGrafter"/>
</dbReference>
<feature type="non-terminal residue" evidence="7">
    <location>
        <position position="1"/>
    </location>
</feature>
<dbReference type="SMR" id="S7XSZ8"/>
<dbReference type="InParanoid" id="S7XSZ8"/>
<dbReference type="Proteomes" id="UP000014978">
    <property type="component" value="Unassembled WGS sequence"/>
</dbReference>
<dbReference type="EMBL" id="ATCN01000428">
    <property type="protein sequence ID" value="EPR79043.1"/>
    <property type="molecule type" value="Genomic_DNA"/>
</dbReference>
<dbReference type="PANTHER" id="PTHR43134">
    <property type="entry name" value="SIGNAL RECOGNITION PARTICLE RECEPTOR SUBUNIT ALPHA"/>
    <property type="match status" value="1"/>
</dbReference>
<gene>
    <name evidence="7" type="ORF">SLOPH_1648</name>
</gene>
<dbReference type="AlphaFoldDB" id="S7XSZ8"/>
<dbReference type="VEuPathDB" id="MicrosporidiaDB:SLOPH_1648"/>
<keyword evidence="8" id="KW-1185">Reference proteome</keyword>
<organism evidence="7 8">
    <name type="scientific">Spraguea lophii (strain 42_110)</name>
    <name type="common">Microsporidian parasite</name>
    <dbReference type="NCBI Taxonomy" id="1358809"/>
    <lineage>
        <taxon>Eukaryota</taxon>
        <taxon>Fungi</taxon>
        <taxon>Fungi incertae sedis</taxon>
        <taxon>Microsporidia</taxon>
        <taxon>Spragueidae</taxon>
        <taxon>Spraguea</taxon>
    </lineage>
</organism>
<sequence length="266" mass="29868">NNNTNTSTSIIDKVISYNIKKNNLQEYLTYNISKIIKRYESDILVDNILNSTKPYVISFIGINGVGKTTTLGKIITFLKSKIENLDIIVGGCDTFRSGAIEQLQLICDNKNVELYHRGYNKDDSKIVAETINYAKKKNIKNTNDNNIEKDKRNTVVLIDTAGRMHTKHHLMQSLGKIYENNIIDHTIFVSEALIGNEGINVVKEFSKVVKIDSLVITKIDTVGNKIGHIVNLTATVDVPVLFIGTGQSSKDIEEINVEWIVDRLVE</sequence>
<dbReference type="Gene3D" id="3.40.50.300">
    <property type="entry name" value="P-loop containing nucleotide triphosphate hydrolases"/>
    <property type="match status" value="1"/>
</dbReference>
<accession>S7XSZ8</accession>
<dbReference type="Pfam" id="PF00448">
    <property type="entry name" value="SRP54"/>
    <property type="match status" value="1"/>
</dbReference>
<proteinExistence type="inferred from homology"/>
<dbReference type="GO" id="GO:0006614">
    <property type="term" value="P:SRP-dependent cotranslational protein targeting to membrane"/>
    <property type="evidence" value="ECO:0007669"/>
    <property type="project" value="InterPro"/>
</dbReference>
<dbReference type="HOGENOM" id="CLU_009301_3_4_1"/>
<dbReference type="PANTHER" id="PTHR43134:SF1">
    <property type="entry name" value="SIGNAL RECOGNITION PARTICLE RECEPTOR SUBUNIT ALPHA"/>
    <property type="match status" value="1"/>
</dbReference>
<dbReference type="SMART" id="SM00962">
    <property type="entry name" value="SRP54"/>
    <property type="match status" value="1"/>
</dbReference>
<keyword evidence="7" id="KW-0675">Receptor</keyword>
<feature type="domain" description="SRP54-type proteins GTP-binding" evidence="6">
    <location>
        <begin position="239"/>
        <end position="252"/>
    </location>
</feature>
<dbReference type="GO" id="GO:0005525">
    <property type="term" value="F:GTP binding"/>
    <property type="evidence" value="ECO:0007669"/>
    <property type="project" value="UniProtKB-KW"/>
</dbReference>
<protein>
    <submittedName>
        <fullName evidence="7">Signal recognition particle receptor alpha subunit</fullName>
    </submittedName>
</protein>
<dbReference type="GO" id="GO:0003924">
    <property type="term" value="F:GTPase activity"/>
    <property type="evidence" value="ECO:0007669"/>
    <property type="project" value="TreeGrafter"/>
</dbReference>
<evidence type="ECO:0000256" key="2">
    <source>
        <dbReference type="ARBA" id="ARBA00022741"/>
    </source>
</evidence>
<reference evidence="8" key="1">
    <citation type="journal article" date="2013" name="PLoS Genet.">
        <title>The genome of Spraguea lophii and the basis of host-microsporidian interactions.</title>
        <authorList>
            <person name="Campbell S.E."/>
            <person name="Williams T.A."/>
            <person name="Yousuf A."/>
            <person name="Soanes D.M."/>
            <person name="Paszkiewicz K.H."/>
            <person name="Williams B.A.P."/>
        </authorList>
    </citation>
    <scope>NUCLEOTIDE SEQUENCE [LARGE SCALE GENOMIC DNA]</scope>
    <source>
        <strain evidence="8">42_110</strain>
    </source>
</reference>
<evidence type="ECO:0000256" key="1">
    <source>
        <dbReference type="ARBA" id="ARBA00008531"/>
    </source>
</evidence>
<dbReference type="InterPro" id="IPR000897">
    <property type="entry name" value="SRP54_GTPase_dom"/>
</dbReference>
<evidence type="ECO:0000313" key="8">
    <source>
        <dbReference type="Proteomes" id="UP000014978"/>
    </source>
</evidence>
<keyword evidence="2" id="KW-0547">Nucleotide-binding</keyword>
<dbReference type="InterPro" id="IPR003593">
    <property type="entry name" value="AAA+_ATPase"/>
</dbReference>
<evidence type="ECO:0000256" key="5">
    <source>
        <dbReference type="ARBA" id="ARBA00029433"/>
    </source>
</evidence>
<evidence type="ECO:0000256" key="3">
    <source>
        <dbReference type="ARBA" id="ARBA00023134"/>
    </source>
</evidence>
<dbReference type="PROSITE" id="PS00300">
    <property type="entry name" value="SRP54"/>
    <property type="match status" value="1"/>
</dbReference>
<evidence type="ECO:0000259" key="6">
    <source>
        <dbReference type="PROSITE" id="PS00300"/>
    </source>
</evidence>
<evidence type="ECO:0000313" key="7">
    <source>
        <dbReference type="EMBL" id="EPR79043.1"/>
    </source>
</evidence>
<dbReference type="STRING" id="1358809.S7XSZ8"/>
<dbReference type="GO" id="GO:0005047">
    <property type="term" value="F:signal recognition particle binding"/>
    <property type="evidence" value="ECO:0007669"/>
    <property type="project" value="TreeGrafter"/>
</dbReference>
<keyword evidence="4" id="KW-0472">Membrane</keyword>
<dbReference type="SUPFAM" id="SSF52540">
    <property type="entry name" value="P-loop containing nucleoside triphosphate hydrolases"/>
    <property type="match status" value="1"/>
</dbReference>
<comment type="similarity">
    <text evidence="1">Belongs to the GTP-binding SRP family.</text>
</comment>
<keyword evidence="3" id="KW-0342">GTP-binding</keyword>
<comment type="subcellular location">
    <subcellularLocation>
        <location evidence="5">Endomembrane system</location>
        <topology evidence="5">Peripheral membrane protein</topology>
        <orientation evidence="5">Cytoplasmic side</orientation>
    </subcellularLocation>
</comment>
<evidence type="ECO:0000256" key="4">
    <source>
        <dbReference type="ARBA" id="ARBA00023136"/>
    </source>
</evidence>
<dbReference type="OrthoDB" id="1727884at2759"/>
<dbReference type="InterPro" id="IPR027417">
    <property type="entry name" value="P-loop_NTPase"/>
</dbReference>